<evidence type="ECO:0000256" key="2">
    <source>
        <dbReference type="ARBA" id="ARBA00022573"/>
    </source>
</evidence>
<gene>
    <name evidence="8" type="ORF">ENT52_07600</name>
</gene>
<comment type="similarity">
    <text evidence="6">Belongs to the precorrin methyltransferase family.</text>
</comment>
<dbReference type="InterPro" id="IPR003043">
    <property type="entry name" value="Uropor_MeTrfase_CS"/>
</dbReference>
<name>A0A7J3M580_ARCFL</name>
<keyword evidence="2" id="KW-0169">Cobalamin biosynthesis</keyword>
<evidence type="ECO:0000256" key="6">
    <source>
        <dbReference type="PIRNR" id="PIRNR036427"/>
    </source>
</evidence>
<dbReference type="SUPFAM" id="SSF53790">
    <property type="entry name" value="Tetrapyrrole methylase"/>
    <property type="match status" value="1"/>
</dbReference>
<keyword evidence="4" id="KW-0808">Transferase</keyword>
<evidence type="ECO:0000256" key="1">
    <source>
        <dbReference type="ARBA" id="ARBA00004953"/>
    </source>
</evidence>
<dbReference type="InterPro" id="IPR014777">
    <property type="entry name" value="4pyrrole_Mease_sub1"/>
</dbReference>
<dbReference type="GO" id="GO:0032259">
    <property type="term" value="P:methylation"/>
    <property type="evidence" value="ECO:0007669"/>
    <property type="project" value="UniProtKB-KW"/>
</dbReference>
<comment type="caution">
    <text evidence="8">The sequence shown here is derived from an EMBL/GenBank/DDBJ whole genome shotgun (WGS) entry which is preliminary data.</text>
</comment>
<dbReference type="PANTHER" id="PTHR43467">
    <property type="entry name" value="COBALT-PRECORRIN-2 C(20)-METHYLTRANSFERASE"/>
    <property type="match status" value="1"/>
</dbReference>
<dbReference type="CDD" id="cd11645">
    <property type="entry name" value="Precorrin_2_C20_MT"/>
    <property type="match status" value="1"/>
</dbReference>
<keyword evidence="5" id="KW-0949">S-adenosyl-L-methionine</keyword>
<evidence type="ECO:0000313" key="8">
    <source>
        <dbReference type="EMBL" id="HGT83570.1"/>
    </source>
</evidence>
<dbReference type="InterPro" id="IPR000878">
    <property type="entry name" value="4pyrrol_Mease"/>
</dbReference>
<dbReference type="PROSITE" id="PS00839">
    <property type="entry name" value="SUMT_1"/>
    <property type="match status" value="1"/>
</dbReference>
<dbReference type="PANTHER" id="PTHR43467:SF2">
    <property type="entry name" value="COBALT-PRECORRIN-2 C(20)-METHYLTRANSFERASE"/>
    <property type="match status" value="1"/>
</dbReference>
<dbReference type="GO" id="GO:0030788">
    <property type="term" value="F:precorrin-2 C20-methyltransferase activity"/>
    <property type="evidence" value="ECO:0007669"/>
    <property type="project" value="InterPro"/>
</dbReference>
<evidence type="ECO:0000256" key="3">
    <source>
        <dbReference type="ARBA" id="ARBA00022603"/>
    </source>
</evidence>
<accession>A0A7J3M580</accession>
<dbReference type="Gene3D" id="3.30.950.10">
    <property type="entry name" value="Methyltransferase, Cobalt-precorrin-4 Transmethylase, Domain 2"/>
    <property type="match status" value="1"/>
</dbReference>
<comment type="pathway">
    <text evidence="1">Cofactor biosynthesis; adenosylcobalamin biosynthesis.</text>
</comment>
<reference evidence="8" key="1">
    <citation type="journal article" date="2020" name="mSystems">
        <title>Genome- and Community-Level Interaction Insights into Carbon Utilization and Element Cycling Functions of Hydrothermarchaeota in Hydrothermal Sediment.</title>
        <authorList>
            <person name="Zhou Z."/>
            <person name="Liu Y."/>
            <person name="Xu W."/>
            <person name="Pan J."/>
            <person name="Luo Z.H."/>
            <person name="Li M."/>
        </authorList>
    </citation>
    <scope>NUCLEOTIDE SEQUENCE [LARGE SCALE GENOMIC DNA]</scope>
    <source>
        <strain evidence="8">SpSt-587</strain>
    </source>
</reference>
<keyword evidence="3 8" id="KW-0489">Methyltransferase</keyword>
<dbReference type="GO" id="GO:0009236">
    <property type="term" value="P:cobalamin biosynthetic process"/>
    <property type="evidence" value="ECO:0007669"/>
    <property type="project" value="UniProtKB-UniRule"/>
</dbReference>
<proteinExistence type="inferred from homology"/>
<feature type="domain" description="Tetrapyrrole methylase" evidence="7">
    <location>
        <begin position="1"/>
        <end position="180"/>
    </location>
</feature>
<evidence type="ECO:0000256" key="5">
    <source>
        <dbReference type="ARBA" id="ARBA00022691"/>
    </source>
</evidence>
<dbReference type="InterPro" id="IPR014776">
    <property type="entry name" value="4pyrrole_Mease_sub2"/>
</dbReference>
<dbReference type="EMBL" id="DSYZ01000140">
    <property type="protein sequence ID" value="HGT83570.1"/>
    <property type="molecule type" value="Genomic_DNA"/>
</dbReference>
<dbReference type="AlphaFoldDB" id="A0A7J3M580"/>
<dbReference type="InterPro" id="IPR035996">
    <property type="entry name" value="4pyrrol_Methylase_sf"/>
</dbReference>
<sequence length="195" mass="21974">MLYAIGLGPGDKKLLTLKAVEIIKKVDEVIVPGKMAYELVKDIREPRVVEFPMGDASNVVKALAEELAFKSCDVAFCCLGDPMLYSTFHHLYNELVKINPRIEVEIVPGITSVSCALAKTKVFVEKALLVTTPEFHKEEVVAVMKSKKPKEIAEKLKSQGFSDFWFVERMFMEDERITKNLPENADYFSLVVAKK</sequence>
<organism evidence="8">
    <name type="scientific">Archaeoglobus fulgidus</name>
    <dbReference type="NCBI Taxonomy" id="2234"/>
    <lineage>
        <taxon>Archaea</taxon>
        <taxon>Methanobacteriati</taxon>
        <taxon>Methanobacteriota</taxon>
        <taxon>Archaeoglobi</taxon>
        <taxon>Archaeoglobales</taxon>
        <taxon>Archaeoglobaceae</taxon>
        <taxon>Archaeoglobus</taxon>
    </lineage>
</organism>
<dbReference type="Gene3D" id="3.40.1010.10">
    <property type="entry name" value="Cobalt-precorrin-4 Transmethylase, Domain 1"/>
    <property type="match status" value="1"/>
</dbReference>
<evidence type="ECO:0000256" key="4">
    <source>
        <dbReference type="ARBA" id="ARBA00022679"/>
    </source>
</evidence>
<dbReference type="Pfam" id="PF00590">
    <property type="entry name" value="TP_methylase"/>
    <property type="match status" value="1"/>
</dbReference>
<dbReference type="PIRSF" id="PIRSF036427">
    <property type="entry name" value="Precrrn-2_mtase"/>
    <property type="match status" value="1"/>
</dbReference>
<protein>
    <submittedName>
        <fullName evidence="8">Precorrin-2 methylase</fullName>
    </submittedName>
</protein>
<evidence type="ECO:0000259" key="7">
    <source>
        <dbReference type="Pfam" id="PF00590"/>
    </source>
</evidence>
<dbReference type="InterPro" id="IPR012382">
    <property type="entry name" value="CobI/CbiL"/>
</dbReference>